<dbReference type="InterPro" id="IPR029054">
    <property type="entry name" value="dUTPase-like"/>
</dbReference>
<dbReference type="InterPro" id="IPR033704">
    <property type="entry name" value="dUTPase_trimeric"/>
</dbReference>
<dbReference type="GeneID" id="24110348"/>
<dbReference type="RefSeq" id="XP_012191069.1">
    <property type="nucleotide sequence ID" value="XM_012335679.1"/>
</dbReference>
<dbReference type="PANTHER" id="PTHR11241">
    <property type="entry name" value="DEOXYURIDINE 5'-TRIPHOSPHATE NUCLEOTIDOHYDROLASE"/>
    <property type="match status" value="1"/>
</dbReference>
<dbReference type="GO" id="GO:0046081">
    <property type="term" value="P:dUTP catabolic process"/>
    <property type="evidence" value="ECO:0007669"/>
    <property type="project" value="UniProtKB-UniRule"/>
</dbReference>
<dbReference type="Pfam" id="PF00692">
    <property type="entry name" value="dUTPase"/>
    <property type="match status" value="1"/>
</dbReference>
<evidence type="ECO:0000256" key="6">
    <source>
        <dbReference type="RuleBase" id="RU367024"/>
    </source>
</evidence>
<proteinExistence type="inferred from homology"/>
<feature type="region of interest" description="Disordered" evidence="7">
    <location>
        <begin position="1"/>
        <end position="27"/>
    </location>
</feature>
<dbReference type="EMBL" id="DF238810">
    <property type="protein sequence ID" value="GAC97482.1"/>
    <property type="molecule type" value="Genomic_DNA"/>
</dbReference>
<dbReference type="GO" id="GO:0004170">
    <property type="term" value="F:dUTP diphosphatase activity"/>
    <property type="evidence" value="ECO:0007669"/>
    <property type="project" value="UniProtKB-UniRule"/>
</dbReference>
<accession>R9P8A6</accession>
<evidence type="ECO:0000313" key="10">
    <source>
        <dbReference type="Proteomes" id="UP000014071"/>
    </source>
</evidence>
<comment type="function">
    <text evidence="6">Involved in nucleotide metabolism via production of dUMP, the immediate precursor of thymidine nucleotides, and decreases the intracellular concentration of dUTP so that uracil cannot be incorporated into DNA.</text>
</comment>
<comment type="similarity">
    <text evidence="2 6">Belongs to the dUTPase family.</text>
</comment>
<dbReference type="InterPro" id="IPR036157">
    <property type="entry name" value="dUTPase-like_sf"/>
</dbReference>
<dbReference type="EC" id="3.6.1.23" evidence="6"/>
<evidence type="ECO:0000256" key="2">
    <source>
        <dbReference type="ARBA" id="ARBA00006581"/>
    </source>
</evidence>
<dbReference type="InterPro" id="IPR008181">
    <property type="entry name" value="dUTPase"/>
</dbReference>
<comment type="cofactor">
    <cofactor evidence="6">
        <name>Mg(2+)</name>
        <dbReference type="ChEBI" id="CHEBI:18420"/>
    </cofactor>
</comment>
<dbReference type="SUPFAM" id="SSF51283">
    <property type="entry name" value="dUTPase-like"/>
    <property type="match status" value="1"/>
</dbReference>
<keyword evidence="6" id="KW-0479">Metal-binding</keyword>
<dbReference type="Gene3D" id="2.70.40.10">
    <property type="match status" value="1"/>
</dbReference>
<keyword evidence="10" id="KW-1185">Reference proteome</keyword>
<dbReference type="NCBIfam" id="NF001862">
    <property type="entry name" value="PRK00601.1"/>
    <property type="match status" value="1"/>
</dbReference>
<sequence length="205" mass="21239">MTIAYIPSSSPTIRPAKHPKLTHTTMSSSTSTSALRLLVQRNPAHPLAKLPTRGSTHAAGYDLYSAEKVVLPSRGGRKVIQTGIHLAIPTGHYGRVAPRSGLASKHGIDTGAGVIDEDYRGLLGVLLFNFGDEDFTVNEGDRIAQLIIEKISTPDVVEVDSLDETLRGAGGFGSTGGFSAPAPAKDAAAAAVAADLPAEVNASSS</sequence>
<keyword evidence="4 6" id="KW-0378">Hydrolase</keyword>
<dbReference type="UniPathway" id="UPA00610">
    <property type="reaction ID" value="UER00666"/>
</dbReference>
<comment type="pathway">
    <text evidence="1 6">Pyrimidine metabolism; dUMP biosynthesis; dUMP from dCTP (dUTP route): step 2/2.</text>
</comment>
<dbReference type="CDD" id="cd07557">
    <property type="entry name" value="trimeric_dUTPase"/>
    <property type="match status" value="1"/>
</dbReference>
<dbReference type="eggNOG" id="KOG3370">
    <property type="taxonomic scope" value="Eukaryota"/>
</dbReference>
<comment type="catalytic activity">
    <reaction evidence="6">
        <text>dUTP + H2O = dUMP + diphosphate + H(+)</text>
        <dbReference type="Rhea" id="RHEA:10248"/>
        <dbReference type="ChEBI" id="CHEBI:15377"/>
        <dbReference type="ChEBI" id="CHEBI:15378"/>
        <dbReference type="ChEBI" id="CHEBI:33019"/>
        <dbReference type="ChEBI" id="CHEBI:61555"/>
        <dbReference type="ChEBI" id="CHEBI:246422"/>
        <dbReference type="EC" id="3.6.1.23"/>
    </reaction>
</comment>
<evidence type="ECO:0000313" key="9">
    <source>
        <dbReference type="EMBL" id="GAC97482.1"/>
    </source>
</evidence>
<keyword evidence="6" id="KW-0460">Magnesium</keyword>
<name>R9P8A6_PSEHS</name>
<dbReference type="NCBIfam" id="TIGR00576">
    <property type="entry name" value="dut"/>
    <property type="match status" value="1"/>
</dbReference>
<dbReference type="HOGENOM" id="CLU_068508_2_1_1"/>
<dbReference type="GO" id="GO:0000287">
    <property type="term" value="F:magnesium ion binding"/>
    <property type="evidence" value="ECO:0007669"/>
    <property type="project" value="UniProtKB-UniRule"/>
</dbReference>
<keyword evidence="5 6" id="KW-0546">Nucleotide metabolism</keyword>
<dbReference type="STRING" id="1305764.R9P8A6"/>
<protein>
    <recommendedName>
        <fullName evidence="6">Deoxyuridine 5'-triphosphate nucleotidohydrolase</fullName>
        <shortName evidence="6">dUTPase</shortName>
        <ecNumber evidence="6">3.6.1.23</ecNumber>
    </recommendedName>
    <alternativeName>
        <fullName evidence="6">dUTP pyrophosphatase</fullName>
    </alternativeName>
</protein>
<dbReference type="PANTHER" id="PTHR11241:SF0">
    <property type="entry name" value="DEOXYURIDINE 5'-TRIPHOSPHATE NUCLEOTIDOHYDROLASE"/>
    <property type="match status" value="1"/>
</dbReference>
<feature type="domain" description="dUTPase-like" evidence="8">
    <location>
        <begin position="48"/>
        <end position="176"/>
    </location>
</feature>
<evidence type="ECO:0000256" key="5">
    <source>
        <dbReference type="ARBA" id="ARBA00023080"/>
    </source>
</evidence>
<evidence type="ECO:0000259" key="8">
    <source>
        <dbReference type="Pfam" id="PF00692"/>
    </source>
</evidence>
<comment type="subunit">
    <text evidence="3 6">Homotrimer.</text>
</comment>
<dbReference type="Proteomes" id="UP000014071">
    <property type="component" value="Unassembled WGS sequence"/>
</dbReference>
<evidence type="ECO:0000256" key="4">
    <source>
        <dbReference type="ARBA" id="ARBA00022801"/>
    </source>
</evidence>
<dbReference type="OrthoDB" id="419889at2759"/>
<evidence type="ECO:0000256" key="3">
    <source>
        <dbReference type="ARBA" id="ARBA00011233"/>
    </source>
</evidence>
<organism evidence="9 10">
    <name type="scientific">Pseudozyma hubeiensis (strain SY62)</name>
    <name type="common">Yeast</name>
    <dbReference type="NCBI Taxonomy" id="1305764"/>
    <lineage>
        <taxon>Eukaryota</taxon>
        <taxon>Fungi</taxon>
        <taxon>Dikarya</taxon>
        <taxon>Basidiomycota</taxon>
        <taxon>Ustilaginomycotina</taxon>
        <taxon>Ustilaginomycetes</taxon>
        <taxon>Ustilaginales</taxon>
        <taxon>Ustilaginaceae</taxon>
        <taxon>Pseudozyma</taxon>
    </lineage>
</organism>
<gene>
    <name evidence="9" type="ORF">PHSY_005068</name>
</gene>
<evidence type="ECO:0000256" key="1">
    <source>
        <dbReference type="ARBA" id="ARBA00005142"/>
    </source>
</evidence>
<evidence type="ECO:0000256" key="7">
    <source>
        <dbReference type="SAM" id="MobiDB-lite"/>
    </source>
</evidence>
<dbReference type="GO" id="GO:0006226">
    <property type="term" value="P:dUMP biosynthetic process"/>
    <property type="evidence" value="ECO:0007669"/>
    <property type="project" value="UniProtKB-UniRule"/>
</dbReference>
<reference evidence="10" key="1">
    <citation type="journal article" date="2013" name="Genome Announc.">
        <title>Draft genome sequence of the basidiomycetous yeast-like fungus Pseudozyma hubeiensis SY62, which produces an abundant amount of the biosurfactant mannosylerythritol lipids.</title>
        <authorList>
            <person name="Konishi M."/>
            <person name="Hatada Y."/>
            <person name="Horiuchi J."/>
        </authorList>
    </citation>
    <scope>NUCLEOTIDE SEQUENCE [LARGE SCALE GENOMIC DNA]</scope>
    <source>
        <strain evidence="10">SY62</strain>
    </source>
</reference>
<dbReference type="AlphaFoldDB" id="R9P8A6"/>